<gene>
    <name evidence="1" type="ORF">EHV15_31635</name>
</gene>
<accession>A0A3P3UEU6</accession>
<dbReference type="Gene3D" id="1.10.30.50">
    <property type="match status" value="1"/>
</dbReference>
<dbReference type="RefSeq" id="WP_128634755.1">
    <property type="nucleotide sequence ID" value="NZ_RRCN01000001.1"/>
</dbReference>
<comment type="caution">
    <text evidence="1">The sequence shown here is derived from an EMBL/GenBank/DDBJ whole genome shotgun (WGS) entry which is preliminary data.</text>
</comment>
<sequence length="339" mass="39771">MILINADNQVKMAEVEREHLKYFKTKIIRKLSFKIGIKHGRNKPFYTYLRDYIDDILIGKPQRLDQIAKEIKGSYGVAFEDKSSRKTVLYRELLQIFNYNTFVTSYPPAKWGAYQLVSKLNVKVCPYCNRQYTFMVISDDPAYKGKTRARLDHFYDKATYPYLATSLYNLIPCCSICNSDLKGTEDFTIDTHLNPYVDEFGQYFKFGIDMVDKSKLEPGVTSRIDYLFGKGEEFEIVIRDKCTDPVLRQKVENNLQVFKIKELYNHHKDHVLDLIRKKVVYTESQIDELYSLYSGRLFSSREDVIQMITSNYVGHENLDKKVLAKITQDICEELELYIL</sequence>
<name>A0A3P3UEU6_9BACL</name>
<dbReference type="OrthoDB" id="9816185at2"/>
<keyword evidence="2" id="KW-1185">Reference proteome</keyword>
<organism evidence="1 2">
    <name type="scientific">Paenibacillus oralis</name>
    <dbReference type="NCBI Taxonomy" id="2490856"/>
    <lineage>
        <taxon>Bacteria</taxon>
        <taxon>Bacillati</taxon>
        <taxon>Bacillota</taxon>
        <taxon>Bacilli</taxon>
        <taxon>Bacillales</taxon>
        <taxon>Paenibacillaceae</taxon>
        <taxon>Paenibacillus</taxon>
    </lineage>
</organism>
<protein>
    <recommendedName>
        <fullName evidence="3">HNH endonuclease</fullName>
    </recommendedName>
</protein>
<dbReference type="EMBL" id="RRCN01000001">
    <property type="protein sequence ID" value="RRJ66973.1"/>
    <property type="molecule type" value="Genomic_DNA"/>
</dbReference>
<evidence type="ECO:0008006" key="3">
    <source>
        <dbReference type="Google" id="ProtNLM"/>
    </source>
</evidence>
<reference evidence="1 2" key="1">
    <citation type="submission" date="2018-11" db="EMBL/GenBank/DDBJ databases">
        <title>Genome sequencing of Paenibacillus sp. KCOM 3021 (= ChDC PVNT-B20).</title>
        <authorList>
            <person name="Kook J.-K."/>
            <person name="Park S.-N."/>
            <person name="Lim Y.K."/>
        </authorList>
    </citation>
    <scope>NUCLEOTIDE SEQUENCE [LARGE SCALE GENOMIC DNA]</scope>
    <source>
        <strain evidence="1 2">KCOM 3021</strain>
    </source>
</reference>
<proteinExistence type="predicted"/>
<dbReference type="Proteomes" id="UP000267017">
    <property type="component" value="Unassembled WGS sequence"/>
</dbReference>
<evidence type="ECO:0000313" key="1">
    <source>
        <dbReference type="EMBL" id="RRJ66973.1"/>
    </source>
</evidence>
<dbReference type="AlphaFoldDB" id="A0A3P3UEU6"/>
<evidence type="ECO:0000313" key="2">
    <source>
        <dbReference type="Proteomes" id="UP000267017"/>
    </source>
</evidence>